<dbReference type="PIRSF" id="PIRSF036431">
    <property type="entry name" value="STHK_DctB"/>
    <property type="match status" value="1"/>
</dbReference>
<comment type="subcellular location">
    <subcellularLocation>
        <location evidence="2">Cell inner membrane</location>
        <topology evidence="2">Multi-pass membrane protein</topology>
    </subcellularLocation>
</comment>
<dbReference type="SUPFAM" id="SSF47384">
    <property type="entry name" value="Homodimeric domain of signal transducing histidine kinase"/>
    <property type="match status" value="1"/>
</dbReference>
<keyword evidence="5" id="KW-0997">Cell inner membrane</keyword>
<dbReference type="InterPro" id="IPR033479">
    <property type="entry name" value="dCache_1"/>
</dbReference>
<keyword evidence="8 18" id="KW-0812">Transmembrane</keyword>
<dbReference type="EC" id="2.7.13.3" evidence="3"/>
<dbReference type="InterPro" id="IPR005467">
    <property type="entry name" value="His_kinase_dom"/>
</dbReference>
<feature type="domain" description="Histidine kinase" evidence="19">
    <location>
        <begin position="406"/>
        <end position="616"/>
    </location>
</feature>
<evidence type="ECO:0000256" key="5">
    <source>
        <dbReference type="ARBA" id="ARBA00022519"/>
    </source>
</evidence>
<dbReference type="EMBL" id="JABUMX010000007">
    <property type="protein sequence ID" value="NTS33768.1"/>
    <property type="molecule type" value="Genomic_DNA"/>
</dbReference>
<dbReference type="GO" id="GO:0000155">
    <property type="term" value="F:phosphorelay sensor kinase activity"/>
    <property type="evidence" value="ECO:0007669"/>
    <property type="project" value="InterPro"/>
</dbReference>
<dbReference type="Gene3D" id="3.30.565.10">
    <property type="entry name" value="Histidine kinase-like ATPase, C-terminal domain"/>
    <property type="match status" value="1"/>
</dbReference>
<dbReference type="Gene3D" id="6.10.250.3020">
    <property type="match status" value="1"/>
</dbReference>
<evidence type="ECO:0000256" key="10">
    <source>
        <dbReference type="ARBA" id="ARBA00022777"/>
    </source>
</evidence>
<dbReference type="InterPro" id="IPR004358">
    <property type="entry name" value="Sig_transdc_His_kin-like_C"/>
</dbReference>
<keyword evidence="13" id="KW-0902">Two-component regulatory system</keyword>
<keyword evidence="4" id="KW-1003">Cell membrane</keyword>
<comment type="caution">
    <text evidence="20">The sequence shown here is derived from an EMBL/GenBank/DDBJ whole genome shotgun (WGS) entry which is preliminary data.</text>
</comment>
<evidence type="ECO:0000256" key="13">
    <source>
        <dbReference type="ARBA" id="ARBA00023012"/>
    </source>
</evidence>
<dbReference type="SUPFAM" id="SSF55874">
    <property type="entry name" value="ATPase domain of HSP90 chaperone/DNA topoisomerase II/histidine kinase"/>
    <property type="match status" value="1"/>
</dbReference>
<dbReference type="GO" id="GO:0005886">
    <property type="term" value="C:plasma membrane"/>
    <property type="evidence" value="ECO:0007669"/>
    <property type="project" value="UniProtKB-SubCell"/>
</dbReference>
<dbReference type="PANTHER" id="PTHR43065">
    <property type="entry name" value="SENSOR HISTIDINE KINASE"/>
    <property type="match status" value="1"/>
</dbReference>
<dbReference type="SUPFAM" id="SSF103190">
    <property type="entry name" value="Sensory domain-like"/>
    <property type="match status" value="1"/>
</dbReference>
<dbReference type="InterPro" id="IPR003661">
    <property type="entry name" value="HisK_dim/P_dom"/>
</dbReference>
<dbReference type="Gene3D" id="3.30.450.20">
    <property type="entry name" value="PAS domain"/>
    <property type="match status" value="2"/>
</dbReference>
<name>A0A849VUV9_9HYPH</name>
<dbReference type="Pfam" id="PF02518">
    <property type="entry name" value="HATPase_c"/>
    <property type="match status" value="1"/>
</dbReference>
<dbReference type="SMART" id="SM00388">
    <property type="entry name" value="HisKA"/>
    <property type="match status" value="1"/>
</dbReference>
<dbReference type="Proteomes" id="UP000550508">
    <property type="component" value="Unassembled WGS sequence"/>
</dbReference>
<comment type="catalytic activity">
    <reaction evidence="1">
        <text>ATP + protein L-histidine = ADP + protein N-phospho-L-histidine.</text>
        <dbReference type="EC" id="2.7.13.3"/>
    </reaction>
</comment>
<dbReference type="InterPro" id="IPR036890">
    <property type="entry name" value="HATPase_C_sf"/>
</dbReference>
<keyword evidence="17" id="KW-0175">Coiled coil</keyword>
<keyword evidence="6" id="KW-0597">Phosphoprotein</keyword>
<feature type="transmembrane region" description="Helical" evidence="18">
    <location>
        <begin position="313"/>
        <end position="332"/>
    </location>
</feature>
<dbReference type="CDD" id="cd00082">
    <property type="entry name" value="HisKA"/>
    <property type="match status" value="1"/>
</dbReference>
<dbReference type="Pfam" id="PF00512">
    <property type="entry name" value="HisKA"/>
    <property type="match status" value="1"/>
</dbReference>
<keyword evidence="21" id="KW-1185">Reference proteome</keyword>
<evidence type="ECO:0000313" key="20">
    <source>
        <dbReference type="EMBL" id="NTS33768.1"/>
    </source>
</evidence>
<dbReference type="PROSITE" id="PS50109">
    <property type="entry name" value="HIS_KIN"/>
    <property type="match status" value="1"/>
</dbReference>
<organism evidence="20 21">
    <name type="scientific">Phyllobacterium pellucidum</name>
    <dbReference type="NCBI Taxonomy" id="2740464"/>
    <lineage>
        <taxon>Bacteria</taxon>
        <taxon>Pseudomonadati</taxon>
        <taxon>Pseudomonadota</taxon>
        <taxon>Alphaproteobacteria</taxon>
        <taxon>Hyphomicrobiales</taxon>
        <taxon>Phyllobacteriaceae</taxon>
        <taxon>Phyllobacterium</taxon>
    </lineage>
</organism>
<dbReference type="RefSeq" id="WP_113282285.1">
    <property type="nucleotide sequence ID" value="NZ_JABUMX010000007.1"/>
</dbReference>
<evidence type="ECO:0000259" key="19">
    <source>
        <dbReference type="PROSITE" id="PS50109"/>
    </source>
</evidence>
<dbReference type="InterPro" id="IPR036097">
    <property type="entry name" value="HisK_dim/P_sf"/>
</dbReference>
<dbReference type="InterPro" id="IPR017055">
    <property type="entry name" value="Sig_transdc_His_kinase_DctB"/>
</dbReference>
<evidence type="ECO:0000256" key="18">
    <source>
        <dbReference type="SAM" id="Phobius"/>
    </source>
</evidence>
<feature type="coiled-coil region" evidence="17">
    <location>
        <begin position="365"/>
        <end position="397"/>
    </location>
</feature>
<evidence type="ECO:0000256" key="17">
    <source>
        <dbReference type="SAM" id="Coils"/>
    </source>
</evidence>
<evidence type="ECO:0000256" key="7">
    <source>
        <dbReference type="ARBA" id="ARBA00022679"/>
    </source>
</evidence>
<accession>A0A849VUV9</accession>
<dbReference type="AlphaFoldDB" id="A0A849VUV9"/>
<dbReference type="FunFam" id="1.10.287.130:FF:000049">
    <property type="entry name" value="C4-dicarboxylate transport sensor protein DctB"/>
    <property type="match status" value="1"/>
</dbReference>
<dbReference type="InterPro" id="IPR029151">
    <property type="entry name" value="Sensor-like_sf"/>
</dbReference>
<keyword evidence="10 20" id="KW-0418">Kinase</keyword>
<evidence type="ECO:0000313" key="21">
    <source>
        <dbReference type="Proteomes" id="UP000550508"/>
    </source>
</evidence>
<keyword evidence="11" id="KW-0067">ATP-binding</keyword>
<evidence type="ECO:0000256" key="11">
    <source>
        <dbReference type="ARBA" id="ARBA00022840"/>
    </source>
</evidence>
<keyword evidence="9" id="KW-0547">Nucleotide-binding</keyword>
<keyword evidence="12 18" id="KW-1133">Transmembrane helix</keyword>
<evidence type="ECO:0000256" key="9">
    <source>
        <dbReference type="ARBA" id="ARBA00022741"/>
    </source>
</evidence>
<evidence type="ECO:0000256" key="15">
    <source>
        <dbReference type="ARBA" id="ARBA00059004"/>
    </source>
</evidence>
<evidence type="ECO:0000256" key="8">
    <source>
        <dbReference type="ARBA" id="ARBA00022692"/>
    </source>
</evidence>
<dbReference type="InterPro" id="IPR003594">
    <property type="entry name" value="HATPase_dom"/>
</dbReference>
<evidence type="ECO:0000256" key="4">
    <source>
        <dbReference type="ARBA" id="ARBA00022475"/>
    </source>
</evidence>
<evidence type="ECO:0000256" key="6">
    <source>
        <dbReference type="ARBA" id="ARBA00022553"/>
    </source>
</evidence>
<dbReference type="PRINTS" id="PR00344">
    <property type="entry name" value="BCTRLSENSOR"/>
</dbReference>
<keyword evidence="14 18" id="KW-0472">Membrane</keyword>
<evidence type="ECO:0000256" key="2">
    <source>
        <dbReference type="ARBA" id="ARBA00004429"/>
    </source>
</evidence>
<evidence type="ECO:0000256" key="14">
    <source>
        <dbReference type="ARBA" id="ARBA00023136"/>
    </source>
</evidence>
<sequence>MEHASEIGPVDAYGKSKPVAKYVFAVVAAILIGVCLFGAARYGRERAYDSLRARAQSSAELNAVLLRTVLEKQRSLPLVLSQDRDVLSALSSGSESMFKLISGRLESLVPGTRAAVIYLLNANGLAVAASNWREPTSFVGIDYSFRPYYTRAVENGSAEHYALGTISKRPGLYISKRIDGPSGLLGVIVVKVEFDELETDWRKNSDPTFVTDQRGIVLITSFPEWRFMTREAVPADQKRPLRESLQFGDAPLEPLNVIPALPQSQPDIVAARLPGATKSAEFVRVEAAVPTTNWTLQLLTPSTAAVAEATRTALSLALLVLAPLAGLAAFVMRRRGLALRRAREQDAARIELERRVAARTADLSAAHAELVMESEERQKTEAKLQTVQQELVQANRLAILGQVTAGVAHEINQPVAAIRAYADNAQIFLDRTQYDSAKANLASIAGLTERIGSITDELRTFSRKGTGDTGRIAVCDIIDGAMLLLGSRFRQTVGHITTDIPPPEIKVNGNRIRLEQVLINLMQNALEATEGGPKSRINLRYAVNEDEVALIVSDNGPGIPDVIMQAMFTPFNTSKERGLGLGLVICHDIVAEYGGRIEVVSSSGGTTFTVHLPRVA</sequence>
<evidence type="ECO:0000256" key="12">
    <source>
        <dbReference type="ARBA" id="ARBA00022989"/>
    </source>
</evidence>
<gene>
    <name evidence="20" type="ORF">HQ945_21145</name>
</gene>
<dbReference type="PANTHER" id="PTHR43065:SF46">
    <property type="entry name" value="C4-DICARBOXYLATE TRANSPORT SENSOR PROTEIN DCTB"/>
    <property type="match status" value="1"/>
</dbReference>
<dbReference type="SMART" id="SM00387">
    <property type="entry name" value="HATPase_c"/>
    <property type="match status" value="1"/>
</dbReference>
<evidence type="ECO:0000256" key="16">
    <source>
        <dbReference type="ARBA" id="ARBA00073143"/>
    </source>
</evidence>
<dbReference type="GO" id="GO:0005524">
    <property type="term" value="F:ATP binding"/>
    <property type="evidence" value="ECO:0007669"/>
    <property type="project" value="UniProtKB-KW"/>
</dbReference>
<proteinExistence type="predicted"/>
<protein>
    <recommendedName>
        <fullName evidence="16">C4-dicarboxylate transport sensor protein DctB</fullName>
        <ecNumber evidence="3">2.7.13.3</ecNumber>
    </recommendedName>
</protein>
<keyword evidence="7" id="KW-0808">Transferase</keyword>
<evidence type="ECO:0000256" key="3">
    <source>
        <dbReference type="ARBA" id="ARBA00012438"/>
    </source>
</evidence>
<comment type="function">
    <text evidence="15">Member of the two-component regulatory system DctB/DctD involved in the transport of C4-dicarboxylates. DctB functions as a membrane-associated protein kinase that phosphorylates DctD in response to environmental signals.</text>
</comment>
<dbReference type="Pfam" id="PF02743">
    <property type="entry name" value="dCache_1"/>
    <property type="match status" value="1"/>
</dbReference>
<dbReference type="Gene3D" id="1.10.287.130">
    <property type="match status" value="1"/>
</dbReference>
<evidence type="ECO:0000256" key="1">
    <source>
        <dbReference type="ARBA" id="ARBA00000085"/>
    </source>
</evidence>
<reference evidence="20 21" key="1">
    <citation type="submission" date="2020-05" db="EMBL/GenBank/DDBJ databases">
        <authorList>
            <person name="Kim M.K."/>
        </authorList>
    </citation>
    <scope>NUCLEOTIDE SEQUENCE [LARGE SCALE GENOMIC DNA]</scope>
    <source>
        <strain evidence="20 21">BT25</strain>
    </source>
</reference>
<feature type="transmembrane region" description="Helical" evidence="18">
    <location>
        <begin position="22"/>
        <end position="42"/>
    </location>
</feature>